<protein>
    <submittedName>
        <fullName evidence="1">Uncharacterized protein</fullName>
    </submittedName>
</protein>
<gene>
    <name evidence="1" type="ORF">MA16_Dca005549</name>
</gene>
<dbReference type="Proteomes" id="UP000233837">
    <property type="component" value="Unassembled WGS sequence"/>
</dbReference>
<dbReference type="AlphaFoldDB" id="A0A2I0WPX2"/>
<evidence type="ECO:0000313" key="2">
    <source>
        <dbReference type="Proteomes" id="UP000233837"/>
    </source>
</evidence>
<dbReference type="PANTHER" id="PTHR31366:SF2">
    <property type="entry name" value="UPF0739 PROTEIN C1ORF74"/>
    <property type="match status" value="1"/>
</dbReference>
<accession>A0A2I0WPX2</accession>
<evidence type="ECO:0000313" key="1">
    <source>
        <dbReference type="EMBL" id="PKU77717.1"/>
    </source>
</evidence>
<dbReference type="PANTHER" id="PTHR31366">
    <property type="entry name" value="UPF0739 PROTEIN C1ORF74"/>
    <property type="match status" value="1"/>
</dbReference>
<dbReference type="InterPro" id="IPR027850">
    <property type="entry name" value="DUF4504"/>
</dbReference>
<reference evidence="1 2" key="1">
    <citation type="journal article" date="2016" name="Sci. Rep.">
        <title>The Dendrobium catenatum Lindl. genome sequence provides insights into polysaccharide synthase, floral development and adaptive evolution.</title>
        <authorList>
            <person name="Zhang G.Q."/>
            <person name="Xu Q."/>
            <person name="Bian C."/>
            <person name="Tsai W.C."/>
            <person name="Yeh C.M."/>
            <person name="Liu K.W."/>
            <person name="Yoshida K."/>
            <person name="Zhang L.S."/>
            <person name="Chang S.B."/>
            <person name="Chen F."/>
            <person name="Shi Y."/>
            <person name="Su Y.Y."/>
            <person name="Zhang Y.Q."/>
            <person name="Chen L.J."/>
            <person name="Yin Y."/>
            <person name="Lin M."/>
            <person name="Huang H."/>
            <person name="Deng H."/>
            <person name="Wang Z.W."/>
            <person name="Zhu S.L."/>
            <person name="Zhao X."/>
            <person name="Deng C."/>
            <person name="Niu S.C."/>
            <person name="Huang J."/>
            <person name="Wang M."/>
            <person name="Liu G.H."/>
            <person name="Yang H.J."/>
            <person name="Xiao X.J."/>
            <person name="Hsiao Y.Y."/>
            <person name="Wu W.L."/>
            <person name="Chen Y.Y."/>
            <person name="Mitsuda N."/>
            <person name="Ohme-Takagi M."/>
            <person name="Luo Y.B."/>
            <person name="Van de Peer Y."/>
            <person name="Liu Z.J."/>
        </authorList>
    </citation>
    <scope>NUCLEOTIDE SEQUENCE [LARGE SCALE GENOMIC DNA]</scope>
    <source>
        <tissue evidence="1">The whole plant</tissue>
    </source>
</reference>
<dbReference type="Pfam" id="PF14953">
    <property type="entry name" value="DUF4504"/>
    <property type="match status" value="1"/>
</dbReference>
<proteinExistence type="predicted"/>
<dbReference type="EMBL" id="KZ502486">
    <property type="protein sequence ID" value="PKU77717.1"/>
    <property type="molecule type" value="Genomic_DNA"/>
</dbReference>
<organism evidence="1 2">
    <name type="scientific">Dendrobium catenatum</name>
    <dbReference type="NCBI Taxonomy" id="906689"/>
    <lineage>
        <taxon>Eukaryota</taxon>
        <taxon>Viridiplantae</taxon>
        <taxon>Streptophyta</taxon>
        <taxon>Embryophyta</taxon>
        <taxon>Tracheophyta</taxon>
        <taxon>Spermatophyta</taxon>
        <taxon>Magnoliopsida</taxon>
        <taxon>Liliopsida</taxon>
        <taxon>Asparagales</taxon>
        <taxon>Orchidaceae</taxon>
        <taxon>Epidendroideae</taxon>
        <taxon>Malaxideae</taxon>
        <taxon>Dendrobiinae</taxon>
        <taxon>Dendrobium</taxon>
    </lineage>
</organism>
<dbReference type="OrthoDB" id="2395010at2759"/>
<keyword evidence="2" id="KW-1185">Reference proteome</keyword>
<sequence>MNQVIKKATRIGAGRLGIAPFAAFELFRMDIGDAEEILSLLDACISIIKWRLRPSAKRRLETDVLALCTRLRAVVMVDYGGKMPELQDHLCALMSSMRKESALLLPLRIMVIEDMIYMVHVEGIAELSNLSLEQQLHFVDLEVDPHQLLLQTNQTPSMSEFVSVQKLFSSIFPCDAVVDTTHEATPLSVNPRVEVSEYNNNIVSIAETSTSQPCGIFDLTSFLKDTQITIPGLNGWLLGYPVVYLFRKEHAADAVYNLSTKCLHIFKIVICRRQTPSRKSHEEELLSFSVPYELSCNRDKEIWAKAFFAHLLAKFETCKQVWSSIRLEVTECFPQAIVL</sequence>
<reference evidence="1 2" key="2">
    <citation type="journal article" date="2017" name="Nature">
        <title>The Apostasia genome and the evolution of orchids.</title>
        <authorList>
            <person name="Zhang G.Q."/>
            <person name="Liu K.W."/>
            <person name="Li Z."/>
            <person name="Lohaus R."/>
            <person name="Hsiao Y.Y."/>
            <person name="Niu S.C."/>
            <person name="Wang J.Y."/>
            <person name="Lin Y.C."/>
            <person name="Xu Q."/>
            <person name="Chen L.J."/>
            <person name="Yoshida K."/>
            <person name="Fujiwara S."/>
            <person name="Wang Z.W."/>
            <person name="Zhang Y.Q."/>
            <person name="Mitsuda N."/>
            <person name="Wang M."/>
            <person name="Liu G.H."/>
            <person name="Pecoraro L."/>
            <person name="Huang H.X."/>
            <person name="Xiao X.J."/>
            <person name="Lin M."/>
            <person name="Wu X.Y."/>
            <person name="Wu W.L."/>
            <person name="Chen Y.Y."/>
            <person name="Chang S.B."/>
            <person name="Sakamoto S."/>
            <person name="Ohme-Takagi M."/>
            <person name="Yagi M."/>
            <person name="Zeng S.J."/>
            <person name="Shen C.Y."/>
            <person name="Yeh C.M."/>
            <person name="Luo Y.B."/>
            <person name="Tsai W.C."/>
            <person name="Van de Peer Y."/>
            <person name="Liu Z.J."/>
        </authorList>
    </citation>
    <scope>NUCLEOTIDE SEQUENCE [LARGE SCALE GENOMIC DNA]</scope>
    <source>
        <tissue evidence="1">The whole plant</tissue>
    </source>
</reference>
<name>A0A2I0WPX2_9ASPA</name>